<proteinExistence type="inferred from homology"/>
<dbReference type="InterPro" id="IPR017853">
    <property type="entry name" value="GH"/>
</dbReference>
<dbReference type="AlphaFoldDB" id="A0A4Y8SFX5"/>
<gene>
    <name evidence="7" type="ORF">E2R66_12740</name>
</gene>
<accession>A0A4Y8SFX5</accession>
<dbReference type="Gene3D" id="3.20.20.80">
    <property type="entry name" value="Glycosidases"/>
    <property type="match status" value="1"/>
</dbReference>
<keyword evidence="3 4" id="KW-0326">Glycosidase</keyword>
<dbReference type="PROSITE" id="PS51257">
    <property type="entry name" value="PROKAR_LIPOPROTEIN"/>
    <property type="match status" value="1"/>
</dbReference>
<comment type="similarity">
    <text evidence="1 4">Belongs to the glycosyl hydrolase 26 family.</text>
</comment>
<evidence type="ECO:0000256" key="2">
    <source>
        <dbReference type="ARBA" id="ARBA00022801"/>
    </source>
</evidence>
<dbReference type="PRINTS" id="PR00739">
    <property type="entry name" value="GLHYDRLASE26"/>
</dbReference>
<comment type="caution">
    <text evidence="7">The sequence shown here is derived from an EMBL/GenBank/DDBJ whole genome shotgun (WGS) entry which is preliminary data.</text>
</comment>
<dbReference type="PANTHER" id="PTHR40079">
    <property type="entry name" value="MANNAN ENDO-1,4-BETA-MANNOSIDASE E-RELATED"/>
    <property type="match status" value="1"/>
</dbReference>
<name>A0A4Y8SFX5_9SPHI</name>
<dbReference type="PROSITE" id="PS51764">
    <property type="entry name" value="GH26"/>
    <property type="match status" value="1"/>
</dbReference>
<feature type="chain" id="PRO_5021392704" evidence="5">
    <location>
        <begin position="21"/>
        <end position="338"/>
    </location>
</feature>
<keyword evidence="8" id="KW-1185">Reference proteome</keyword>
<reference evidence="7 8" key="1">
    <citation type="journal article" date="2017" name="Int. J. Syst. Evol. Microbiol.">
        <title>Mucilaginibacterpsychrotolerans sp. nov., isolated from peatlands.</title>
        <authorList>
            <person name="Deng Y."/>
            <person name="Shen L."/>
            <person name="Xu B."/>
            <person name="Liu Y."/>
            <person name="Gu Z."/>
            <person name="Liu H."/>
            <person name="Zhou Y."/>
        </authorList>
    </citation>
    <scope>NUCLEOTIDE SEQUENCE [LARGE SCALE GENOMIC DNA]</scope>
    <source>
        <strain evidence="7 8">NH7-4</strain>
    </source>
</reference>
<dbReference type="GO" id="GO:0006080">
    <property type="term" value="P:substituted mannan metabolic process"/>
    <property type="evidence" value="ECO:0007669"/>
    <property type="project" value="InterPro"/>
</dbReference>
<keyword evidence="5" id="KW-0732">Signal</keyword>
<dbReference type="RefSeq" id="WP_134737926.1">
    <property type="nucleotide sequence ID" value="NZ_SOZE01000011.1"/>
</dbReference>
<evidence type="ECO:0000313" key="7">
    <source>
        <dbReference type="EMBL" id="TFF37296.1"/>
    </source>
</evidence>
<evidence type="ECO:0000313" key="8">
    <source>
        <dbReference type="Proteomes" id="UP000297540"/>
    </source>
</evidence>
<keyword evidence="2 4" id="KW-0378">Hydrolase</keyword>
<sequence length="338" mass="38861">MKKILLFIPLLLLVACSPMAQTFKPVNKNAGKEATDLLAYLYEINGKHILSGQHNYNSDLNVFSDSAKAIAGKYPALWGTDFILWGDKDLGQNIVNESIKKSREGYLVSLMWHQGRPTDEPPYGWKESVQGKLTPAQWTELTTPGTALNKKWVAQIDVIAGYLKQLQDAHVPVLWRPYHEMNGVWFWWGNKKGPDGIIKLYKMMYDRYTNYHHLNNLIWVWGANGLRDIPEDEAYHYKDYYPGANYVDILGADVYHFDYEQSDYNELLALAAGKPIALTENGEIPNPQVLKAQPKWLWFMTWTSWLWTDNPKGRAKEIYDLPGTLNHDDVKDRLATKP</sequence>
<dbReference type="Proteomes" id="UP000297540">
    <property type="component" value="Unassembled WGS sequence"/>
</dbReference>
<dbReference type="EMBL" id="SOZE01000011">
    <property type="protein sequence ID" value="TFF37296.1"/>
    <property type="molecule type" value="Genomic_DNA"/>
</dbReference>
<organism evidence="7 8">
    <name type="scientific">Mucilaginibacter psychrotolerans</name>
    <dbReference type="NCBI Taxonomy" id="1524096"/>
    <lineage>
        <taxon>Bacteria</taxon>
        <taxon>Pseudomonadati</taxon>
        <taxon>Bacteroidota</taxon>
        <taxon>Sphingobacteriia</taxon>
        <taxon>Sphingobacteriales</taxon>
        <taxon>Sphingobacteriaceae</taxon>
        <taxon>Mucilaginibacter</taxon>
    </lineage>
</organism>
<dbReference type="PANTHER" id="PTHR40079:SF4">
    <property type="entry name" value="GH26 DOMAIN-CONTAINING PROTEIN-RELATED"/>
    <property type="match status" value="1"/>
</dbReference>
<evidence type="ECO:0000256" key="3">
    <source>
        <dbReference type="ARBA" id="ARBA00023295"/>
    </source>
</evidence>
<dbReference type="InterPro" id="IPR000805">
    <property type="entry name" value="Glyco_hydro_26"/>
</dbReference>
<evidence type="ECO:0000259" key="6">
    <source>
        <dbReference type="PROSITE" id="PS51764"/>
    </source>
</evidence>
<evidence type="ECO:0000256" key="5">
    <source>
        <dbReference type="SAM" id="SignalP"/>
    </source>
</evidence>
<dbReference type="OrthoDB" id="9803686at2"/>
<dbReference type="GO" id="GO:0016985">
    <property type="term" value="F:mannan endo-1,4-beta-mannosidase activity"/>
    <property type="evidence" value="ECO:0007669"/>
    <property type="project" value="InterPro"/>
</dbReference>
<feature type="active site" description="Nucleophile" evidence="4">
    <location>
        <position position="280"/>
    </location>
</feature>
<dbReference type="SUPFAM" id="SSF51445">
    <property type="entry name" value="(Trans)glycosidases"/>
    <property type="match status" value="1"/>
</dbReference>
<dbReference type="InterPro" id="IPR022790">
    <property type="entry name" value="GH26_dom"/>
</dbReference>
<feature type="signal peptide" evidence="5">
    <location>
        <begin position="1"/>
        <end position="20"/>
    </location>
</feature>
<evidence type="ECO:0000256" key="4">
    <source>
        <dbReference type="PROSITE-ProRule" id="PRU01100"/>
    </source>
</evidence>
<evidence type="ECO:0000256" key="1">
    <source>
        <dbReference type="ARBA" id="ARBA00007754"/>
    </source>
</evidence>
<protein>
    <submittedName>
        <fullName evidence="7">Glycosyl hydrolase family 26</fullName>
    </submittedName>
</protein>
<feature type="active site" description="Proton donor" evidence="4">
    <location>
        <position position="180"/>
    </location>
</feature>
<dbReference type="Pfam" id="PF02156">
    <property type="entry name" value="Glyco_hydro_26"/>
    <property type="match status" value="1"/>
</dbReference>
<feature type="domain" description="GH26" evidence="6">
    <location>
        <begin position="32"/>
        <end position="328"/>
    </location>
</feature>